<gene>
    <name evidence="2" type="ORF">XAT740_LOCUS31161</name>
</gene>
<keyword evidence="1" id="KW-0472">Membrane</keyword>
<keyword evidence="1" id="KW-0812">Transmembrane</keyword>
<feature type="transmembrane region" description="Helical" evidence="1">
    <location>
        <begin position="90"/>
        <end position="111"/>
    </location>
</feature>
<protein>
    <submittedName>
        <fullName evidence="2">Uncharacterized protein</fullName>
    </submittedName>
</protein>
<keyword evidence="1" id="KW-1133">Transmembrane helix</keyword>
<dbReference type="AlphaFoldDB" id="A0A815GY16"/>
<dbReference type="Gene3D" id="1.20.5.110">
    <property type="match status" value="1"/>
</dbReference>
<organism evidence="2 3">
    <name type="scientific">Adineta ricciae</name>
    <name type="common">Rotifer</name>
    <dbReference type="NCBI Taxonomy" id="249248"/>
    <lineage>
        <taxon>Eukaryota</taxon>
        <taxon>Metazoa</taxon>
        <taxon>Spiralia</taxon>
        <taxon>Gnathifera</taxon>
        <taxon>Rotifera</taxon>
        <taxon>Eurotatoria</taxon>
        <taxon>Bdelloidea</taxon>
        <taxon>Adinetida</taxon>
        <taxon>Adinetidae</taxon>
        <taxon>Adineta</taxon>
    </lineage>
</organism>
<reference evidence="2" key="1">
    <citation type="submission" date="2021-02" db="EMBL/GenBank/DDBJ databases">
        <authorList>
            <person name="Nowell W R."/>
        </authorList>
    </citation>
    <scope>NUCLEOTIDE SEQUENCE</scope>
</reference>
<sequence length="127" mass="14572">MDERAISLNMNFSTKSEVSQSELNKLHELANQTEQQLQTAINSSFQRNEKLNVLLDRSDLLLHQNQAFGIGVMDYRNEIGRNQTLNRLKFVAIGILLFVVIVLVVILNIILNHTNQLKDRNTNIILE</sequence>
<dbReference type="SUPFAM" id="SSF58038">
    <property type="entry name" value="SNARE fusion complex"/>
    <property type="match status" value="1"/>
</dbReference>
<dbReference type="Proteomes" id="UP000663828">
    <property type="component" value="Unassembled WGS sequence"/>
</dbReference>
<comment type="caution">
    <text evidence="2">The sequence shown here is derived from an EMBL/GenBank/DDBJ whole genome shotgun (WGS) entry which is preliminary data.</text>
</comment>
<name>A0A815GY16_ADIRI</name>
<dbReference type="EMBL" id="CAJNOR010002821">
    <property type="protein sequence ID" value="CAF1344902.1"/>
    <property type="molecule type" value="Genomic_DNA"/>
</dbReference>
<accession>A0A815GY16</accession>
<evidence type="ECO:0000256" key="1">
    <source>
        <dbReference type="SAM" id="Phobius"/>
    </source>
</evidence>
<proteinExistence type="predicted"/>
<evidence type="ECO:0000313" key="2">
    <source>
        <dbReference type="EMBL" id="CAF1344902.1"/>
    </source>
</evidence>
<keyword evidence="3" id="KW-1185">Reference proteome</keyword>
<evidence type="ECO:0000313" key="3">
    <source>
        <dbReference type="Proteomes" id="UP000663828"/>
    </source>
</evidence>